<evidence type="ECO:0000256" key="2">
    <source>
        <dbReference type="ARBA" id="ARBA00012415"/>
    </source>
</evidence>
<protein>
    <recommendedName>
        <fullName evidence="2">UTP--glucose-1-phosphate uridylyltransferase</fullName>
        <ecNumber evidence="2">2.7.7.9</ecNumber>
    </recommendedName>
</protein>
<dbReference type="PANTHER" id="PTHR43197:SF1">
    <property type="entry name" value="UTP--GLUCOSE-1-PHOSPHATE URIDYLYLTRANSFERASE"/>
    <property type="match status" value="1"/>
</dbReference>
<dbReference type="EC" id="2.7.7.9" evidence="2"/>
<dbReference type="SUPFAM" id="SSF53448">
    <property type="entry name" value="Nucleotide-diphospho-sugar transferases"/>
    <property type="match status" value="1"/>
</dbReference>
<keyword evidence="9" id="KW-1185">Reference proteome</keyword>
<comment type="caution">
    <text evidence="8">The sequence shown here is derived from an EMBL/GenBank/DDBJ whole genome shotgun (WGS) entry which is preliminary data.</text>
</comment>
<dbReference type="EMBL" id="JAUHHV010000025">
    <property type="protein sequence ID" value="KAK1405805.1"/>
    <property type="molecule type" value="Genomic_DNA"/>
</dbReference>
<evidence type="ECO:0000313" key="8">
    <source>
        <dbReference type="EMBL" id="KAK1405805.1"/>
    </source>
</evidence>
<keyword evidence="3" id="KW-0808">Transferase</keyword>
<dbReference type="GO" id="GO:0003983">
    <property type="term" value="F:UTP:glucose-1-phosphate uridylyltransferase activity"/>
    <property type="evidence" value="ECO:0007669"/>
    <property type="project" value="UniProtKB-EC"/>
</dbReference>
<feature type="domain" description="UDP-glucose/GDP-mannose dehydrogenase N-terminal" evidence="7">
    <location>
        <begin position="258"/>
        <end position="335"/>
    </location>
</feature>
<reference evidence="8" key="1">
    <citation type="journal article" date="2023" name="bioRxiv">
        <title>Improved chromosome-level genome assembly for marigold (Tagetes erecta).</title>
        <authorList>
            <person name="Jiang F."/>
            <person name="Yuan L."/>
            <person name="Wang S."/>
            <person name="Wang H."/>
            <person name="Xu D."/>
            <person name="Wang A."/>
            <person name="Fan W."/>
        </authorList>
    </citation>
    <scope>NUCLEOTIDE SEQUENCE</scope>
    <source>
        <strain evidence="8">WSJ</strain>
        <tissue evidence="8">Leaf</tissue>
    </source>
</reference>
<gene>
    <name evidence="8" type="ORF">QVD17_42496</name>
</gene>
<evidence type="ECO:0000259" key="7">
    <source>
        <dbReference type="Pfam" id="PF03721"/>
    </source>
</evidence>
<dbReference type="InterPro" id="IPR036291">
    <property type="entry name" value="NAD(P)-bd_dom_sf"/>
</dbReference>
<evidence type="ECO:0000256" key="4">
    <source>
        <dbReference type="ARBA" id="ARBA00022695"/>
    </source>
</evidence>
<evidence type="ECO:0000256" key="1">
    <source>
        <dbReference type="ARBA" id="ARBA00006890"/>
    </source>
</evidence>
<dbReference type="AlphaFoldDB" id="A0AAD8JQ10"/>
<evidence type="ECO:0000256" key="5">
    <source>
        <dbReference type="ARBA" id="ARBA00048128"/>
    </source>
</evidence>
<dbReference type="InterPro" id="IPR029044">
    <property type="entry name" value="Nucleotide-diphossugar_trans"/>
</dbReference>
<evidence type="ECO:0000256" key="3">
    <source>
        <dbReference type="ARBA" id="ARBA00022679"/>
    </source>
</evidence>
<comment type="similarity">
    <text evidence="1">Belongs to the UDPGP type 2 family.</text>
</comment>
<name>A0AAD8JQ10_TARER</name>
<dbReference type="Proteomes" id="UP001229421">
    <property type="component" value="Unassembled WGS sequence"/>
</dbReference>
<dbReference type="GO" id="GO:0051287">
    <property type="term" value="F:NAD binding"/>
    <property type="evidence" value="ECO:0007669"/>
    <property type="project" value="InterPro"/>
</dbReference>
<dbReference type="GO" id="GO:0006011">
    <property type="term" value="P:UDP-alpha-D-glucose metabolic process"/>
    <property type="evidence" value="ECO:0007669"/>
    <property type="project" value="InterPro"/>
</dbReference>
<dbReference type="InterPro" id="IPR005835">
    <property type="entry name" value="NTP_transferase_dom"/>
</dbReference>
<dbReference type="PANTHER" id="PTHR43197">
    <property type="entry name" value="UTP--GLUCOSE-1-PHOSPHATE URIDYLYLTRANSFERASE"/>
    <property type="match status" value="1"/>
</dbReference>
<dbReference type="Pfam" id="PF03721">
    <property type="entry name" value="UDPG_MGDP_dh_N"/>
    <property type="match status" value="1"/>
</dbReference>
<keyword evidence="4" id="KW-0548">Nucleotidyltransferase</keyword>
<organism evidence="8 9">
    <name type="scientific">Tagetes erecta</name>
    <name type="common">African marigold</name>
    <dbReference type="NCBI Taxonomy" id="13708"/>
    <lineage>
        <taxon>Eukaryota</taxon>
        <taxon>Viridiplantae</taxon>
        <taxon>Streptophyta</taxon>
        <taxon>Embryophyta</taxon>
        <taxon>Tracheophyta</taxon>
        <taxon>Spermatophyta</taxon>
        <taxon>Magnoliopsida</taxon>
        <taxon>eudicotyledons</taxon>
        <taxon>Gunneridae</taxon>
        <taxon>Pentapetalae</taxon>
        <taxon>asterids</taxon>
        <taxon>campanulids</taxon>
        <taxon>Asterales</taxon>
        <taxon>Asteraceae</taxon>
        <taxon>Asteroideae</taxon>
        <taxon>Heliantheae alliance</taxon>
        <taxon>Tageteae</taxon>
        <taxon>Tagetes</taxon>
    </lineage>
</organism>
<dbReference type="Pfam" id="PF00483">
    <property type="entry name" value="NTP_transferase"/>
    <property type="match status" value="1"/>
</dbReference>
<dbReference type="InterPro" id="IPR005771">
    <property type="entry name" value="GalU_uridylyltTrfase_bac/arc"/>
</dbReference>
<comment type="catalytic activity">
    <reaction evidence="5">
        <text>alpha-D-glucose 1-phosphate + UTP + H(+) = UDP-alpha-D-glucose + diphosphate</text>
        <dbReference type="Rhea" id="RHEA:19889"/>
        <dbReference type="ChEBI" id="CHEBI:15378"/>
        <dbReference type="ChEBI" id="CHEBI:33019"/>
        <dbReference type="ChEBI" id="CHEBI:46398"/>
        <dbReference type="ChEBI" id="CHEBI:58601"/>
        <dbReference type="ChEBI" id="CHEBI:58885"/>
        <dbReference type="EC" id="2.7.7.9"/>
    </reaction>
</comment>
<sequence length="358" mass="38698">MPSKTTLIPASNWNQCWKNALSVSCWMKSSQFARHTSPSCRVRQGIAKGLGHAVMCAHPLIGDEPFAVILPDVIIDEYESNPTKDNLAEMLSRYEESGRSQIMVEPVADVTAYGVVDCQGAELNPGDSAPMVGVVEKPKASESPSNLAVVGRYVLSSEIWPLLAKTPPGAGGEVQLTDSIAMLMEKETVEAYHLKGVSHDCGNKLGYMQAFVEYGVRHPAAVLAEVGHDVLCIDVDENKVENLKKGIIPIFEPGLTPLFIAVGTPPDEDGSADLKYVTAVARTIAQHMNDHKVVIDKSTVPVGTADKVRAVMTEALKARDANITFDVVSNPEFLKKVLQLMTVCVQNVSLSVLTTTTW</sequence>
<evidence type="ECO:0000313" key="9">
    <source>
        <dbReference type="Proteomes" id="UP001229421"/>
    </source>
</evidence>
<dbReference type="Gene3D" id="3.40.50.720">
    <property type="entry name" value="NAD(P)-binding Rossmann-like Domain"/>
    <property type="match status" value="2"/>
</dbReference>
<dbReference type="Gene3D" id="3.90.550.10">
    <property type="entry name" value="Spore Coat Polysaccharide Biosynthesis Protein SpsA, Chain A"/>
    <property type="match status" value="1"/>
</dbReference>
<dbReference type="InterPro" id="IPR001732">
    <property type="entry name" value="UDP-Glc/GDP-Man_DH_N"/>
</dbReference>
<accession>A0AAD8JQ10</accession>
<proteinExistence type="inferred from homology"/>
<dbReference type="SUPFAM" id="SSF51735">
    <property type="entry name" value="NAD(P)-binding Rossmann-fold domains"/>
    <property type="match status" value="1"/>
</dbReference>
<dbReference type="GO" id="GO:0016616">
    <property type="term" value="F:oxidoreductase activity, acting on the CH-OH group of donors, NAD or NADP as acceptor"/>
    <property type="evidence" value="ECO:0007669"/>
    <property type="project" value="InterPro"/>
</dbReference>
<evidence type="ECO:0000259" key="6">
    <source>
        <dbReference type="Pfam" id="PF00483"/>
    </source>
</evidence>
<feature type="domain" description="Nucleotidyl transferase" evidence="6">
    <location>
        <begin position="45"/>
        <end position="213"/>
    </location>
</feature>